<accession>A0ABT8KE12</accession>
<dbReference type="SUPFAM" id="SSF52833">
    <property type="entry name" value="Thioredoxin-like"/>
    <property type="match status" value="1"/>
</dbReference>
<dbReference type="RefSeq" id="WP_301230622.1">
    <property type="nucleotide sequence ID" value="NZ_JAROCF010000001.1"/>
</dbReference>
<evidence type="ECO:0000256" key="1">
    <source>
        <dbReference type="SAM" id="MobiDB-lite"/>
    </source>
</evidence>
<gene>
    <name evidence="2" type="ORF">P5G50_14630</name>
</gene>
<evidence type="ECO:0000313" key="3">
    <source>
        <dbReference type="Proteomes" id="UP001174208"/>
    </source>
</evidence>
<dbReference type="CDD" id="cd03062">
    <property type="entry name" value="TRX_Fd_Sucrase"/>
    <property type="match status" value="1"/>
</dbReference>
<protein>
    <submittedName>
        <fullName evidence="2">Sucrase ferredoxin</fullName>
    </submittedName>
</protein>
<dbReference type="Proteomes" id="UP001174208">
    <property type="component" value="Unassembled WGS sequence"/>
</dbReference>
<dbReference type="PANTHER" id="PTHR31902">
    <property type="entry name" value="ACTIN PATCHES DISTAL PROTEIN 1"/>
    <property type="match status" value="1"/>
</dbReference>
<evidence type="ECO:0000313" key="2">
    <source>
        <dbReference type="EMBL" id="MDN4615684.1"/>
    </source>
</evidence>
<organism evidence="2 3">
    <name type="scientific">Leifsonia williamsii</name>
    <dbReference type="NCBI Taxonomy" id="3035919"/>
    <lineage>
        <taxon>Bacteria</taxon>
        <taxon>Bacillati</taxon>
        <taxon>Actinomycetota</taxon>
        <taxon>Actinomycetes</taxon>
        <taxon>Micrococcales</taxon>
        <taxon>Microbacteriaceae</taxon>
        <taxon>Leifsonia</taxon>
    </lineage>
</organism>
<dbReference type="EMBL" id="JAROCF010000001">
    <property type="protein sequence ID" value="MDN4615684.1"/>
    <property type="molecule type" value="Genomic_DNA"/>
</dbReference>
<keyword evidence="3" id="KW-1185">Reference proteome</keyword>
<feature type="compositionally biased region" description="Low complexity" evidence="1">
    <location>
        <begin position="1"/>
        <end position="34"/>
    </location>
</feature>
<dbReference type="PANTHER" id="PTHR31902:SF22">
    <property type="entry name" value="SLL1203 PROTEIN"/>
    <property type="match status" value="1"/>
</dbReference>
<dbReference type="Pfam" id="PF06999">
    <property type="entry name" value="Suc_Fer-like"/>
    <property type="match status" value="1"/>
</dbReference>
<dbReference type="InterPro" id="IPR009737">
    <property type="entry name" value="Aim32/Apd1-like"/>
</dbReference>
<dbReference type="Gene3D" id="3.40.30.10">
    <property type="entry name" value="Glutaredoxin"/>
    <property type="match status" value="1"/>
</dbReference>
<proteinExistence type="predicted"/>
<name>A0ABT8KE12_9MICO</name>
<dbReference type="InterPro" id="IPR036249">
    <property type="entry name" value="Thioredoxin-like_sf"/>
</dbReference>
<comment type="caution">
    <text evidence="2">The sequence shown here is derived from an EMBL/GenBank/DDBJ whole genome shotgun (WGS) entry which is preliminary data.</text>
</comment>
<feature type="region of interest" description="Disordered" evidence="1">
    <location>
        <begin position="1"/>
        <end position="64"/>
    </location>
</feature>
<reference evidence="2" key="1">
    <citation type="submission" date="2023-06" db="EMBL/GenBank/DDBJ databases">
        <title>MT1 and MT2 Draft Genomes of Novel Species.</title>
        <authorList>
            <person name="Venkateswaran K."/>
        </authorList>
    </citation>
    <scope>NUCLEOTIDE SEQUENCE</scope>
    <source>
        <strain evidence="2">F6_8S_P_1B</strain>
    </source>
</reference>
<sequence>MSGTEATGADAPAAGAPAAGAGARAAGEAARSSGAPPPPGTPGWLPCSDRARDRGDPLPGTAGRGDRWLLVEIESGWGTHAFVGSALDPALGARIVGRAEAAGIRPLAIRRTGLRADERRAQSSWRWALVDARPGREGIRWGRVDDPADLLDLPLDGSAGEPSDEPVYCVCTHARHDQCCAVRGRPVVEALARMHPDHTWECSHLGGDRFAATMVLFPHGLLYGRVPAEEVGAVVERQARGLVEPRYLRGRTALSTVAQAAEAFARDRSGDDRIDAYTVVAERPHPHGWTVELAHDGGHIVVVEVGERMSEPLLSTCAASVAHPVREFVPVSVQPVG</sequence>